<accession>A0A645BGC7</accession>
<name>A0A645BGC7_9ZZZZ</name>
<organism evidence="2">
    <name type="scientific">bioreactor metagenome</name>
    <dbReference type="NCBI Taxonomy" id="1076179"/>
    <lineage>
        <taxon>unclassified sequences</taxon>
        <taxon>metagenomes</taxon>
        <taxon>ecological metagenomes</taxon>
    </lineage>
</organism>
<protein>
    <submittedName>
        <fullName evidence="2">Uncharacterized protein</fullName>
    </submittedName>
</protein>
<feature type="compositionally biased region" description="Polar residues" evidence="1">
    <location>
        <begin position="10"/>
        <end position="23"/>
    </location>
</feature>
<evidence type="ECO:0000256" key="1">
    <source>
        <dbReference type="SAM" id="MobiDB-lite"/>
    </source>
</evidence>
<evidence type="ECO:0000313" key="2">
    <source>
        <dbReference type="EMBL" id="MPM64118.1"/>
    </source>
</evidence>
<sequence length="96" mass="10411">MTKTPAAAEATTSAQSNAQSTHKAAQREAASAEHRVGAGFSVRFTYSPPHLVSAEWSPRVPLRREMKRIHARYCAALAQFARKLADTTNARGCNAN</sequence>
<proteinExistence type="predicted"/>
<gene>
    <name evidence="2" type="ORF">SDC9_111004</name>
</gene>
<dbReference type="EMBL" id="VSSQ01019779">
    <property type="protein sequence ID" value="MPM64118.1"/>
    <property type="molecule type" value="Genomic_DNA"/>
</dbReference>
<reference evidence="2" key="1">
    <citation type="submission" date="2019-08" db="EMBL/GenBank/DDBJ databases">
        <authorList>
            <person name="Kucharzyk K."/>
            <person name="Murdoch R.W."/>
            <person name="Higgins S."/>
            <person name="Loffler F."/>
        </authorList>
    </citation>
    <scope>NUCLEOTIDE SEQUENCE</scope>
</reference>
<comment type="caution">
    <text evidence="2">The sequence shown here is derived from an EMBL/GenBank/DDBJ whole genome shotgun (WGS) entry which is preliminary data.</text>
</comment>
<dbReference type="AlphaFoldDB" id="A0A645BGC7"/>
<feature type="region of interest" description="Disordered" evidence="1">
    <location>
        <begin position="1"/>
        <end position="32"/>
    </location>
</feature>